<dbReference type="InterPro" id="IPR027417">
    <property type="entry name" value="P-loop_NTPase"/>
</dbReference>
<feature type="compositionally biased region" description="Low complexity" evidence="5">
    <location>
        <begin position="180"/>
        <end position="189"/>
    </location>
</feature>
<feature type="compositionally biased region" description="Polar residues" evidence="5">
    <location>
        <begin position="140"/>
        <end position="149"/>
    </location>
</feature>
<accession>A0AAD2FUE4</accession>
<comment type="subcellular location">
    <subcellularLocation>
        <location evidence="1">Plastid</location>
        <location evidence="1">Chloroplast</location>
    </subcellularLocation>
</comment>
<dbReference type="SUPFAM" id="SSF52540">
    <property type="entry name" value="P-loop containing nucleoside triphosphate hydrolases"/>
    <property type="match status" value="1"/>
</dbReference>
<dbReference type="EMBL" id="CAKOGP040001825">
    <property type="protein sequence ID" value="CAJ1953483.1"/>
    <property type="molecule type" value="Genomic_DNA"/>
</dbReference>
<dbReference type="Gene3D" id="3.40.50.300">
    <property type="entry name" value="P-loop containing nucleotide triphosphate hydrolases"/>
    <property type="match status" value="1"/>
</dbReference>
<comment type="caution">
    <text evidence="7">The sequence shown here is derived from an EMBL/GenBank/DDBJ whole genome shotgun (WGS) entry which is preliminary data.</text>
</comment>
<dbReference type="Pfam" id="PF00009">
    <property type="entry name" value="GTP_EFTU"/>
    <property type="match status" value="1"/>
</dbReference>
<evidence type="ECO:0000259" key="6">
    <source>
        <dbReference type="PROSITE" id="PS51722"/>
    </source>
</evidence>
<dbReference type="Pfam" id="PF22594">
    <property type="entry name" value="GTP-eEF1A_C"/>
    <property type="match status" value="1"/>
</dbReference>
<keyword evidence="8" id="KW-1185">Reference proteome</keyword>
<dbReference type="PANTHER" id="PTHR23115">
    <property type="entry name" value="TRANSLATION FACTOR"/>
    <property type="match status" value="1"/>
</dbReference>
<dbReference type="FunFam" id="2.40.30.10:FF:000070">
    <property type="entry name" value="Translation elongation factor EF-1 subunit"/>
    <property type="match status" value="1"/>
</dbReference>
<dbReference type="GO" id="GO:0009507">
    <property type="term" value="C:chloroplast"/>
    <property type="evidence" value="ECO:0007669"/>
    <property type="project" value="UniProtKB-SubCell"/>
</dbReference>
<dbReference type="SUPFAM" id="SSF50447">
    <property type="entry name" value="Translation proteins"/>
    <property type="match status" value="1"/>
</dbReference>
<evidence type="ECO:0000256" key="2">
    <source>
        <dbReference type="ARBA" id="ARBA00007249"/>
    </source>
</evidence>
<dbReference type="PROSITE" id="PS51722">
    <property type="entry name" value="G_TR_2"/>
    <property type="match status" value="1"/>
</dbReference>
<feature type="region of interest" description="Disordered" evidence="5">
    <location>
        <begin position="82"/>
        <end position="199"/>
    </location>
</feature>
<dbReference type="InterPro" id="IPR000795">
    <property type="entry name" value="T_Tr_GTP-bd_dom"/>
</dbReference>
<evidence type="ECO:0000313" key="7">
    <source>
        <dbReference type="EMBL" id="CAJ1953483.1"/>
    </source>
</evidence>
<gene>
    <name evidence="7" type="ORF">CYCCA115_LOCUS14083</name>
</gene>
<dbReference type="Proteomes" id="UP001295423">
    <property type="component" value="Unassembled WGS sequence"/>
</dbReference>
<evidence type="ECO:0000256" key="5">
    <source>
        <dbReference type="SAM" id="MobiDB-lite"/>
    </source>
</evidence>
<dbReference type="InterPro" id="IPR009000">
    <property type="entry name" value="Transl_B-barrel_sf"/>
</dbReference>
<protein>
    <recommendedName>
        <fullName evidence="6">Tr-type G domain-containing protein</fullName>
    </recommendedName>
</protein>
<feature type="domain" description="Tr-type G" evidence="6">
    <location>
        <begin position="210"/>
        <end position="423"/>
    </location>
</feature>
<evidence type="ECO:0000256" key="1">
    <source>
        <dbReference type="ARBA" id="ARBA00004229"/>
    </source>
</evidence>
<dbReference type="PRINTS" id="PR00315">
    <property type="entry name" value="ELONGATNFCT"/>
</dbReference>
<dbReference type="CDD" id="cd04093">
    <property type="entry name" value="HBS1_C_III"/>
    <property type="match status" value="1"/>
</dbReference>
<dbReference type="AlphaFoldDB" id="A0AAD2FUE4"/>
<feature type="compositionally biased region" description="Acidic residues" evidence="5">
    <location>
        <begin position="14"/>
        <end position="25"/>
    </location>
</feature>
<sequence>MSRHRMVRNLTQDDYYDDYDDEYYDDDYYEDDDLQQQYAPPSLSKPIIAAAAPASVFAAPVAAAPAPRAQIPWPKAKPAVNTAPAIAKGSLTKPPPGWGTPSNSAPVGVAQPPPGFAPPSNTASVGVAKPPDGWGKPAALQSQKATTLPATAAGVMKPPPDWGKPSSGQEASKNQDSKTKATATKSKSSNKQQGSVYVPKPVPDILKTAKSQLSMVVLGHVDAGKSTMMGQVLVQAGYISKREAGKKPMSWILDENEQERERGVTMEIGTKTVRVPKHDIVLLDAPGHADFVPIMITGAANADVAILVVAANTGEFEAGFDGGGQTKEHILLARGLGVTQILVAINKLDMEDWSKQRYDEIQAKVKSYLLQQQFAPKRIRFLPLSGLTGENVKSRNDSKLSAWYKGPTLLDAMNDFLPAKRQLEKPFRFGITDVYAEGKGVVARGRVMQGFVEAGERLVVLPIGDVVTVNKLEHLQPPTTDDNDKNAFKRLSIGMAGDTVELVLSGIELVRLSVGSILSNPNARPPLTKKAKAKVFILDSVTIPIIRGARVMFHMQSLDIPATVSKLIALTKGGGEVIKERPRALSRNSSAIVEITLNDKIAMEQFSSCRALGRFVLRRSGDTIAVGVIDELL</sequence>
<evidence type="ECO:0000256" key="3">
    <source>
        <dbReference type="ARBA" id="ARBA00022741"/>
    </source>
</evidence>
<dbReference type="GO" id="GO:0005525">
    <property type="term" value="F:GTP binding"/>
    <property type="evidence" value="ECO:0007669"/>
    <property type="project" value="UniProtKB-KW"/>
</dbReference>
<dbReference type="InterPro" id="IPR054696">
    <property type="entry name" value="GTP-eEF1A_C"/>
</dbReference>
<evidence type="ECO:0000313" key="8">
    <source>
        <dbReference type="Proteomes" id="UP001295423"/>
    </source>
</evidence>
<dbReference type="GO" id="GO:0003924">
    <property type="term" value="F:GTPase activity"/>
    <property type="evidence" value="ECO:0007669"/>
    <property type="project" value="InterPro"/>
</dbReference>
<dbReference type="Gene3D" id="2.40.30.10">
    <property type="entry name" value="Translation factors"/>
    <property type="match status" value="2"/>
</dbReference>
<name>A0AAD2FUE4_9STRA</name>
<evidence type="ECO:0000256" key="4">
    <source>
        <dbReference type="ARBA" id="ARBA00023134"/>
    </source>
</evidence>
<dbReference type="SUPFAM" id="SSF50465">
    <property type="entry name" value="EF-Tu/eEF-1alpha/eIF2-gamma C-terminal domain"/>
    <property type="match status" value="1"/>
</dbReference>
<dbReference type="InterPro" id="IPR050100">
    <property type="entry name" value="TRAFAC_GTPase_members"/>
</dbReference>
<dbReference type="InterPro" id="IPR009001">
    <property type="entry name" value="Transl_elong_EF1A/Init_IF2_C"/>
</dbReference>
<feature type="region of interest" description="Disordered" evidence="5">
    <location>
        <begin position="1"/>
        <end position="25"/>
    </location>
</feature>
<keyword evidence="4" id="KW-0342">GTP-binding</keyword>
<organism evidence="7 8">
    <name type="scientific">Cylindrotheca closterium</name>
    <dbReference type="NCBI Taxonomy" id="2856"/>
    <lineage>
        <taxon>Eukaryota</taxon>
        <taxon>Sar</taxon>
        <taxon>Stramenopiles</taxon>
        <taxon>Ochrophyta</taxon>
        <taxon>Bacillariophyta</taxon>
        <taxon>Bacillariophyceae</taxon>
        <taxon>Bacillariophycidae</taxon>
        <taxon>Bacillariales</taxon>
        <taxon>Bacillariaceae</taxon>
        <taxon>Cylindrotheca</taxon>
    </lineage>
</organism>
<reference evidence="7" key="1">
    <citation type="submission" date="2023-08" db="EMBL/GenBank/DDBJ databases">
        <authorList>
            <person name="Audoor S."/>
            <person name="Bilcke G."/>
        </authorList>
    </citation>
    <scope>NUCLEOTIDE SEQUENCE</scope>
</reference>
<proteinExistence type="inferred from homology"/>
<keyword evidence="3" id="KW-0547">Nucleotide-binding</keyword>
<comment type="similarity">
    <text evidence="2">Belongs to the TRAFAC class translation factor GTPase superfamily. Classic translation factor GTPase family. EF-Tu/EF-1A subfamily.</text>
</comment>